<name>A0A4E0R1C6_FASHE</name>
<gene>
    <name evidence="2" type="ORF">D915_007569</name>
</gene>
<reference evidence="2" key="1">
    <citation type="submission" date="2019-03" db="EMBL/GenBank/DDBJ databases">
        <title>Improved annotation for the trematode Fasciola hepatica.</title>
        <authorList>
            <person name="Choi Y.-J."/>
            <person name="Martin J."/>
            <person name="Mitreva M."/>
        </authorList>
    </citation>
    <scope>NUCLEOTIDE SEQUENCE [LARGE SCALE GENOMIC DNA]</scope>
</reference>
<keyword evidence="3" id="KW-1185">Reference proteome</keyword>
<dbReference type="Proteomes" id="UP000230066">
    <property type="component" value="Unassembled WGS sequence"/>
</dbReference>
<evidence type="ECO:0000256" key="1">
    <source>
        <dbReference type="SAM" id="Phobius"/>
    </source>
</evidence>
<accession>A0A4E0R1C6</accession>
<organism evidence="2 3">
    <name type="scientific">Fasciola hepatica</name>
    <name type="common">Liver fluke</name>
    <dbReference type="NCBI Taxonomy" id="6192"/>
    <lineage>
        <taxon>Eukaryota</taxon>
        <taxon>Metazoa</taxon>
        <taxon>Spiralia</taxon>
        <taxon>Lophotrochozoa</taxon>
        <taxon>Platyhelminthes</taxon>
        <taxon>Trematoda</taxon>
        <taxon>Digenea</taxon>
        <taxon>Plagiorchiida</taxon>
        <taxon>Echinostomata</taxon>
        <taxon>Echinostomatoidea</taxon>
        <taxon>Fasciolidae</taxon>
        <taxon>Fasciola</taxon>
    </lineage>
</organism>
<dbReference type="EMBL" id="JXXN02003241">
    <property type="protein sequence ID" value="THD21799.1"/>
    <property type="molecule type" value="Genomic_DNA"/>
</dbReference>
<dbReference type="AlphaFoldDB" id="A0A4E0R1C6"/>
<evidence type="ECO:0000313" key="2">
    <source>
        <dbReference type="EMBL" id="THD21799.1"/>
    </source>
</evidence>
<protein>
    <submittedName>
        <fullName evidence="2">Uncharacterized protein</fullName>
    </submittedName>
</protein>
<feature type="transmembrane region" description="Helical" evidence="1">
    <location>
        <begin position="44"/>
        <end position="64"/>
    </location>
</feature>
<evidence type="ECO:0000313" key="3">
    <source>
        <dbReference type="Proteomes" id="UP000230066"/>
    </source>
</evidence>
<keyword evidence="1" id="KW-0472">Membrane</keyword>
<feature type="transmembrane region" description="Helical" evidence="1">
    <location>
        <begin position="5"/>
        <end position="24"/>
    </location>
</feature>
<keyword evidence="1" id="KW-0812">Transmembrane</keyword>
<comment type="caution">
    <text evidence="2">The sequence shown here is derived from an EMBL/GenBank/DDBJ whole genome shotgun (WGS) entry which is preliminary data.</text>
</comment>
<keyword evidence="1" id="KW-1133">Transmembrane helix</keyword>
<proteinExistence type="predicted"/>
<feature type="transmembrane region" description="Helical" evidence="1">
    <location>
        <begin position="85"/>
        <end position="104"/>
    </location>
</feature>
<feature type="transmembrane region" description="Helical" evidence="1">
    <location>
        <begin position="110"/>
        <end position="131"/>
    </location>
</feature>
<sequence length="153" mass="16803">MPRRVLEPIILGVSVTSIILAMILDDWNCGSLFRSCLDHYRAMTLSVIVLFFLGLACLCVAFFMDLIHCFSTPLDLNPRFTTTRLFALSLGLILLSAGLIVYTAEMGRQWSYLSGVTGAVFAVQGAVLALVSSQCVRRNSPQTQVTHTVIQSD</sequence>